<evidence type="ECO:0000313" key="2">
    <source>
        <dbReference type="EMBL" id="KAK9103970.1"/>
    </source>
</evidence>
<feature type="compositionally biased region" description="Low complexity" evidence="1">
    <location>
        <begin position="12"/>
        <end position="21"/>
    </location>
</feature>
<sequence length="62" mass="7069">MISTPSNSLTLQQQQCNNNNNAGSSSDLRLSTYKIHHHSPIELEIEPRPHRGLRSYKSRPDL</sequence>
<keyword evidence="3" id="KW-1185">Reference proteome</keyword>
<dbReference type="EMBL" id="JBBNAG010000009">
    <property type="protein sequence ID" value="KAK9103970.1"/>
    <property type="molecule type" value="Genomic_DNA"/>
</dbReference>
<protein>
    <submittedName>
        <fullName evidence="2">Uncharacterized protein</fullName>
    </submittedName>
</protein>
<evidence type="ECO:0000313" key="3">
    <source>
        <dbReference type="Proteomes" id="UP001419268"/>
    </source>
</evidence>
<feature type="compositionally biased region" description="Polar residues" evidence="1">
    <location>
        <begin position="1"/>
        <end position="11"/>
    </location>
</feature>
<feature type="region of interest" description="Disordered" evidence="1">
    <location>
        <begin position="1"/>
        <end position="29"/>
    </location>
</feature>
<proteinExistence type="predicted"/>
<comment type="caution">
    <text evidence="2">The sequence shown here is derived from an EMBL/GenBank/DDBJ whole genome shotgun (WGS) entry which is preliminary data.</text>
</comment>
<organism evidence="2 3">
    <name type="scientific">Stephania cephalantha</name>
    <dbReference type="NCBI Taxonomy" id="152367"/>
    <lineage>
        <taxon>Eukaryota</taxon>
        <taxon>Viridiplantae</taxon>
        <taxon>Streptophyta</taxon>
        <taxon>Embryophyta</taxon>
        <taxon>Tracheophyta</taxon>
        <taxon>Spermatophyta</taxon>
        <taxon>Magnoliopsida</taxon>
        <taxon>Ranunculales</taxon>
        <taxon>Menispermaceae</taxon>
        <taxon>Menispermoideae</taxon>
        <taxon>Cissampelideae</taxon>
        <taxon>Stephania</taxon>
    </lineage>
</organism>
<dbReference type="Proteomes" id="UP001419268">
    <property type="component" value="Unassembled WGS sequence"/>
</dbReference>
<dbReference type="AlphaFoldDB" id="A0AAP0F4X7"/>
<feature type="compositionally biased region" description="Basic residues" evidence="1">
    <location>
        <begin position="50"/>
        <end position="62"/>
    </location>
</feature>
<gene>
    <name evidence="2" type="ORF">Scep_020814</name>
</gene>
<name>A0AAP0F4X7_9MAGN</name>
<feature type="region of interest" description="Disordered" evidence="1">
    <location>
        <begin position="41"/>
        <end position="62"/>
    </location>
</feature>
<reference evidence="2 3" key="1">
    <citation type="submission" date="2024-01" db="EMBL/GenBank/DDBJ databases">
        <title>Genome assemblies of Stephania.</title>
        <authorList>
            <person name="Yang L."/>
        </authorList>
    </citation>
    <scope>NUCLEOTIDE SEQUENCE [LARGE SCALE GENOMIC DNA]</scope>
    <source>
        <strain evidence="2">JXDWG</strain>
        <tissue evidence="2">Leaf</tissue>
    </source>
</reference>
<accession>A0AAP0F4X7</accession>
<evidence type="ECO:0000256" key="1">
    <source>
        <dbReference type="SAM" id="MobiDB-lite"/>
    </source>
</evidence>